<protein>
    <recommendedName>
        <fullName evidence="2">KOW domain-containing protein</fullName>
    </recommendedName>
</protein>
<reference evidence="1" key="1">
    <citation type="submission" date="2022-10" db="EMBL/GenBank/DDBJ databases">
        <title>The complete genomes of actinobacterial strains from the NBC collection.</title>
        <authorList>
            <person name="Joergensen T.S."/>
            <person name="Alvarez Arevalo M."/>
            <person name="Sterndorff E.B."/>
            <person name="Faurdal D."/>
            <person name="Vuksanovic O."/>
            <person name="Mourched A.-S."/>
            <person name="Charusanti P."/>
            <person name="Shaw S."/>
            <person name="Blin K."/>
            <person name="Weber T."/>
        </authorList>
    </citation>
    <scope>NUCLEOTIDE SEQUENCE</scope>
    <source>
        <strain evidence="1">NBC 00180</strain>
    </source>
</reference>
<name>A0AAU1IAE0_9ACTN</name>
<sequence length="55" mass="6154">MTEFKAEDRVRYQGDKGTVVKFIPAQGNFMAVCVVDFDKGVRGTVRATDVRVEES</sequence>
<dbReference type="AlphaFoldDB" id="A0AAU1IAE0"/>
<evidence type="ECO:0000313" key="1">
    <source>
        <dbReference type="EMBL" id="WTP91756.1"/>
    </source>
</evidence>
<accession>A0AAU1IAE0</accession>
<dbReference type="EMBL" id="CP108140">
    <property type="protein sequence ID" value="WTP91756.1"/>
    <property type="molecule type" value="Genomic_DNA"/>
</dbReference>
<evidence type="ECO:0008006" key="2">
    <source>
        <dbReference type="Google" id="ProtNLM"/>
    </source>
</evidence>
<gene>
    <name evidence="1" type="ORF">OG477_43985</name>
</gene>
<proteinExistence type="predicted"/>
<organism evidence="1">
    <name type="scientific">Streptomyces sp. NBC_00180</name>
    <dbReference type="NCBI Taxonomy" id="2903632"/>
    <lineage>
        <taxon>Bacteria</taxon>
        <taxon>Bacillati</taxon>
        <taxon>Actinomycetota</taxon>
        <taxon>Actinomycetes</taxon>
        <taxon>Kitasatosporales</taxon>
        <taxon>Streptomycetaceae</taxon>
        <taxon>Streptomyces</taxon>
    </lineage>
</organism>